<evidence type="ECO:0000313" key="8">
    <source>
        <dbReference type="Proteomes" id="UP001597197"/>
    </source>
</evidence>
<dbReference type="InterPro" id="IPR009056">
    <property type="entry name" value="Cyt_c-like_dom"/>
</dbReference>
<keyword evidence="1 4" id="KW-0349">Heme</keyword>
<evidence type="ECO:0000256" key="1">
    <source>
        <dbReference type="ARBA" id="ARBA00022617"/>
    </source>
</evidence>
<evidence type="ECO:0000256" key="5">
    <source>
        <dbReference type="SAM" id="Phobius"/>
    </source>
</evidence>
<comment type="caution">
    <text evidence="7">The sequence shown here is derived from an EMBL/GenBank/DDBJ whole genome shotgun (WGS) entry which is preliminary data.</text>
</comment>
<protein>
    <submittedName>
        <fullName evidence="7">C-type cytochrome</fullName>
    </submittedName>
</protein>
<dbReference type="InterPro" id="IPR051459">
    <property type="entry name" value="Cytochrome_c-type_DH"/>
</dbReference>
<sequence length="187" mass="19214">MRTNLTGFALTVGMGLIVVLIGFLGLSAAGLVGFSATDAQTEQAQPTGAGTSPAPTDSTDLLVSAKSKKPLAPGEKAAIEAGDALFKANCTQCHAVNEKVVGPALAGITKRRPASWLVSWVHNPAKVIASGDAYAVKLFDDYGKQQMPSFPQLSDKDIKNIVAWVEAQEGSADSSGTDAGAVAVNTK</sequence>
<dbReference type="Gene3D" id="1.10.760.10">
    <property type="entry name" value="Cytochrome c-like domain"/>
    <property type="match status" value="1"/>
</dbReference>
<reference evidence="8" key="1">
    <citation type="journal article" date="2019" name="Int. J. Syst. Evol. Microbiol.">
        <title>The Global Catalogue of Microorganisms (GCM) 10K type strain sequencing project: providing services to taxonomists for standard genome sequencing and annotation.</title>
        <authorList>
            <consortium name="The Broad Institute Genomics Platform"/>
            <consortium name="The Broad Institute Genome Sequencing Center for Infectious Disease"/>
            <person name="Wu L."/>
            <person name="Ma J."/>
        </authorList>
    </citation>
    <scope>NUCLEOTIDE SEQUENCE [LARGE SCALE GENOMIC DNA]</scope>
    <source>
        <strain evidence="8">CGMCC 1.15795</strain>
    </source>
</reference>
<feature type="domain" description="Cytochrome c" evidence="6">
    <location>
        <begin position="77"/>
        <end position="169"/>
    </location>
</feature>
<keyword evidence="2 4" id="KW-0479">Metal-binding</keyword>
<feature type="transmembrane region" description="Helical" evidence="5">
    <location>
        <begin position="7"/>
        <end position="34"/>
    </location>
</feature>
<dbReference type="InterPro" id="IPR036909">
    <property type="entry name" value="Cyt_c-like_dom_sf"/>
</dbReference>
<dbReference type="RefSeq" id="WP_382315812.1">
    <property type="nucleotide sequence ID" value="NZ_JBHUFD010000006.1"/>
</dbReference>
<evidence type="ECO:0000256" key="4">
    <source>
        <dbReference type="PROSITE-ProRule" id="PRU00433"/>
    </source>
</evidence>
<keyword evidence="8" id="KW-1185">Reference proteome</keyword>
<accession>A0ABW4QXS7</accession>
<keyword evidence="3 4" id="KW-0408">Iron</keyword>
<evidence type="ECO:0000259" key="6">
    <source>
        <dbReference type="PROSITE" id="PS51007"/>
    </source>
</evidence>
<gene>
    <name evidence="7" type="ORF">ACFSDX_17355</name>
</gene>
<dbReference type="SUPFAM" id="SSF46626">
    <property type="entry name" value="Cytochrome c"/>
    <property type="match status" value="1"/>
</dbReference>
<keyword evidence="5" id="KW-0812">Transmembrane</keyword>
<proteinExistence type="predicted"/>
<name>A0ABW4QXS7_9BACT</name>
<organism evidence="7 8">
    <name type="scientific">Hymenobacter bucti</name>
    <dbReference type="NCBI Taxonomy" id="1844114"/>
    <lineage>
        <taxon>Bacteria</taxon>
        <taxon>Pseudomonadati</taxon>
        <taxon>Bacteroidota</taxon>
        <taxon>Cytophagia</taxon>
        <taxon>Cytophagales</taxon>
        <taxon>Hymenobacteraceae</taxon>
        <taxon>Hymenobacter</taxon>
    </lineage>
</organism>
<evidence type="ECO:0000256" key="3">
    <source>
        <dbReference type="ARBA" id="ARBA00023004"/>
    </source>
</evidence>
<keyword evidence="5" id="KW-1133">Transmembrane helix</keyword>
<dbReference type="PROSITE" id="PS51007">
    <property type="entry name" value="CYTC"/>
    <property type="match status" value="1"/>
</dbReference>
<dbReference type="Pfam" id="PF00034">
    <property type="entry name" value="Cytochrom_C"/>
    <property type="match status" value="1"/>
</dbReference>
<dbReference type="Proteomes" id="UP001597197">
    <property type="component" value="Unassembled WGS sequence"/>
</dbReference>
<keyword evidence="5" id="KW-0472">Membrane</keyword>
<evidence type="ECO:0000256" key="2">
    <source>
        <dbReference type="ARBA" id="ARBA00022723"/>
    </source>
</evidence>
<dbReference type="PANTHER" id="PTHR35008">
    <property type="entry name" value="BLL4482 PROTEIN-RELATED"/>
    <property type="match status" value="1"/>
</dbReference>
<dbReference type="EMBL" id="JBHUFD010000006">
    <property type="protein sequence ID" value="MFD1874215.1"/>
    <property type="molecule type" value="Genomic_DNA"/>
</dbReference>
<dbReference type="PANTHER" id="PTHR35008:SF8">
    <property type="entry name" value="ALCOHOL DEHYDROGENASE CYTOCHROME C SUBUNIT"/>
    <property type="match status" value="1"/>
</dbReference>
<evidence type="ECO:0000313" key="7">
    <source>
        <dbReference type="EMBL" id="MFD1874215.1"/>
    </source>
</evidence>